<gene>
    <name evidence="1" type="ordered locus">Xcel_0735</name>
</gene>
<dbReference type="HOGENOM" id="CLU_143416_0_0_11"/>
<dbReference type="AlphaFoldDB" id="D1BXG4"/>
<reference evidence="1 2" key="2">
    <citation type="journal article" date="2010" name="Stand. Genomic Sci.">
        <title>Complete genome sequence of Xylanimonas cellulosilytica type strain (XIL07).</title>
        <authorList>
            <person name="Foster B."/>
            <person name="Pukall R."/>
            <person name="Abt B."/>
            <person name="Nolan M."/>
            <person name="Glavina Del Rio T."/>
            <person name="Chen F."/>
            <person name="Lucas S."/>
            <person name="Tice H."/>
            <person name="Pitluck S."/>
            <person name="Cheng J.-F."/>
            <person name="Chertkov O."/>
            <person name="Brettin T."/>
            <person name="Han C."/>
            <person name="Detter J.C."/>
            <person name="Bruce D."/>
            <person name="Goodwin L."/>
            <person name="Ivanova N."/>
            <person name="Mavromatis K."/>
            <person name="Pati A."/>
            <person name="Mikhailova N."/>
            <person name="Chen A."/>
            <person name="Palaniappan K."/>
            <person name="Land M."/>
            <person name="Hauser L."/>
            <person name="Chang Y.-J."/>
            <person name="Jeffries C.D."/>
            <person name="Chain P."/>
            <person name="Rohde M."/>
            <person name="Goeker M."/>
            <person name="Bristow J."/>
            <person name="Eisen J.A."/>
            <person name="Markowitz V."/>
            <person name="Hugenholtz P."/>
            <person name="Kyrpides N.C."/>
            <person name="Klenk H.-P."/>
            <person name="Lapidus A."/>
        </authorList>
    </citation>
    <scope>NUCLEOTIDE SEQUENCE [LARGE SCALE GENOMIC DNA]</scope>
    <source>
        <strain evidence="2">DSM 15894 / CECT 5975 / LMG 20990 / XIL07</strain>
    </source>
</reference>
<dbReference type="Proteomes" id="UP000002255">
    <property type="component" value="Chromosome"/>
</dbReference>
<evidence type="ECO:0000313" key="1">
    <source>
        <dbReference type="EMBL" id="ACZ29774.1"/>
    </source>
</evidence>
<accession>D1BXG4</accession>
<dbReference type="EMBL" id="CP001821">
    <property type="protein sequence ID" value="ACZ29774.1"/>
    <property type="molecule type" value="Genomic_DNA"/>
</dbReference>
<proteinExistence type="predicted"/>
<sequence>MAAAIDGWEAPYAHGVGLVPSAAATAAPEHFPLVNTADHRLPGLVIAGVVGHARGTAAYPMTPEDLELAVERLTPAEAFTGGIGHPNLWTWRDVYLRALREDPGARLVAVFLASPDGAADDPAADPADDAVAGAVPAFREALARAAAH</sequence>
<keyword evidence="2" id="KW-1185">Reference proteome</keyword>
<protein>
    <submittedName>
        <fullName evidence="1">Uncharacterized protein</fullName>
    </submittedName>
</protein>
<reference evidence="2" key="1">
    <citation type="submission" date="2009-11" db="EMBL/GenBank/DDBJ databases">
        <title>The complete chromosome of Xylanimonas cellulosilytica DSM 15894.</title>
        <authorList>
            <consortium name="US DOE Joint Genome Institute (JGI-PGF)"/>
            <person name="Lucas S."/>
            <person name="Copeland A."/>
            <person name="Lapidus A."/>
            <person name="Glavina del Rio T."/>
            <person name="Dalin E."/>
            <person name="Tice H."/>
            <person name="Bruce D."/>
            <person name="Goodwin L."/>
            <person name="Pitluck S."/>
            <person name="Kyrpides N."/>
            <person name="Mavromatis K."/>
            <person name="Ivanova N."/>
            <person name="Mikhailova N."/>
            <person name="Foster B."/>
            <person name="Clum A."/>
            <person name="Brettin T."/>
            <person name="Detter J.C."/>
            <person name="Han C."/>
            <person name="Larimer F."/>
            <person name="Land M."/>
            <person name="Hauser L."/>
            <person name="Markowitz V."/>
            <person name="Cheng J.F."/>
            <person name="Hugenholtz P."/>
            <person name="Woyke T."/>
            <person name="Wu D."/>
            <person name="Gehrich-Schroeter G."/>
            <person name="Schneider S."/>
            <person name="Pukall S.R."/>
            <person name="Klenk H.P."/>
            <person name="Eisen J.A."/>
        </authorList>
    </citation>
    <scope>NUCLEOTIDE SEQUENCE [LARGE SCALE GENOMIC DNA]</scope>
    <source>
        <strain evidence="2">DSM 15894 / CECT 5975 / LMG 20990 / XIL07</strain>
    </source>
</reference>
<dbReference type="KEGG" id="xce:Xcel_0735"/>
<dbReference type="eggNOG" id="ENOG50332X4">
    <property type="taxonomic scope" value="Bacteria"/>
</dbReference>
<organism evidence="1 2">
    <name type="scientific">Xylanimonas cellulosilytica (strain DSM 15894 / JCM 12276 / CECT 5975 / KCTC 9989 / LMG 20990 / NBRC 107835 / XIL07)</name>
    <dbReference type="NCBI Taxonomy" id="446471"/>
    <lineage>
        <taxon>Bacteria</taxon>
        <taxon>Bacillati</taxon>
        <taxon>Actinomycetota</taxon>
        <taxon>Actinomycetes</taxon>
        <taxon>Micrococcales</taxon>
        <taxon>Promicromonosporaceae</taxon>
        <taxon>Xylanimonas</taxon>
    </lineage>
</organism>
<dbReference type="STRING" id="446471.Xcel_0735"/>
<evidence type="ECO:0000313" key="2">
    <source>
        <dbReference type="Proteomes" id="UP000002255"/>
    </source>
</evidence>
<name>D1BXG4_XYLCX</name>